<proteinExistence type="predicted"/>
<feature type="transmembrane region" description="Helical" evidence="2">
    <location>
        <begin position="436"/>
        <end position="455"/>
    </location>
</feature>
<gene>
    <name evidence="3" type="ORF">AWJ20_2076</name>
</gene>
<dbReference type="InterPro" id="IPR036259">
    <property type="entry name" value="MFS_trans_sf"/>
</dbReference>
<dbReference type="EMBL" id="CP014503">
    <property type="protein sequence ID" value="ANB14484.1"/>
    <property type="molecule type" value="Genomic_DNA"/>
</dbReference>
<feature type="transmembrane region" description="Helical" evidence="2">
    <location>
        <begin position="212"/>
        <end position="234"/>
    </location>
</feature>
<dbReference type="SUPFAM" id="SSF103473">
    <property type="entry name" value="MFS general substrate transporter"/>
    <property type="match status" value="2"/>
</dbReference>
<feature type="transmembrane region" description="Helical" evidence="2">
    <location>
        <begin position="20"/>
        <end position="41"/>
    </location>
</feature>
<dbReference type="GO" id="GO:0016020">
    <property type="term" value="C:membrane"/>
    <property type="evidence" value="ECO:0007669"/>
    <property type="project" value="UniProtKB-SubCell"/>
</dbReference>
<protein>
    <submittedName>
        <fullName evidence="3">Putative membrane protein</fullName>
    </submittedName>
</protein>
<dbReference type="PANTHER" id="PTHR23524:SF1">
    <property type="entry name" value="MRH DOMAIN-CONTAINING PROTEIN-RELATED"/>
    <property type="match status" value="1"/>
</dbReference>
<feature type="transmembrane region" description="Helical" evidence="2">
    <location>
        <begin position="467"/>
        <end position="487"/>
    </location>
</feature>
<dbReference type="Proteomes" id="UP000189580">
    <property type="component" value="Chromosome b"/>
</dbReference>
<accession>A0A167EUS4</accession>
<feature type="transmembrane region" description="Helical" evidence="2">
    <location>
        <begin position="412"/>
        <end position="430"/>
    </location>
</feature>
<dbReference type="Gene3D" id="1.20.1250.20">
    <property type="entry name" value="MFS general substrate transporter like domains"/>
    <property type="match status" value="2"/>
</dbReference>
<evidence type="ECO:0000256" key="1">
    <source>
        <dbReference type="ARBA" id="ARBA00004141"/>
    </source>
</evidence>
<reference evidence="3 4" key="1">
    <citation type="submission" date="2016-02" db="EMBL/GenBank/DDBJ databases">
        <title>Complete genome sequence and transcriptome regulation of the pentose utilising yeast Sugiyamaella lignohabitans.</title>
        <authorList>
            <person name="Bellasio M."/>
            <person name="Peymann A."/>
            <person name="Valli M."/>
            <person name="Sipitzky M."/>
            <person name="Graf A."/>
            <person name="Sauer M."/>
            <person name="Marx H."/>
            <person name="Mattanovich D."/>
        </authorList>
    </citation>
    <scope>NUCLEOTIDE SEQUENCE [LARGE SCALE GENOMIC DNA]</scope>
    <source>
        <strain evidence="3 4">CBS 10342</strain>
    </source>
</reference>
<organism evidence="3 4">
    <name type="scientific">Sugiyamaella lignohabitans</name>
    <dbReference type="NCBI Taxonomy" id="796027"/>
    <lineage>
        <taxon>Eukaryota</taxon>
        <taxon>Fungi</taxon>
        <taxon>Dikarya</taxon>
        <taxon>Ascomycota</taxon>
        <taxon>Saccharomycotina</taxon>
        <taxon>Dipodascomycetes</taxon>
        <taxon>Dipodascales</taxon>
        <taxon>Trichomonascaceae</taxon>
        <taxon>Sugiyamaella</taxon>
    </lineage>
</organism>
<feature type="transmembrane region" description="Helical" evidence="2">
    <location>
        <begin position="332"/>
        <end position="354"/>
    </location>
</feature>
<sequence length="536" mass="57886">MSSSLVPDRTPGSMSQYSKINLVSYLLLCLFVISFLVFLNSTQPFVLTDILGDDVNIGDKVGSLAFADEIVSIVLCPLWGSLSDKVGTRPVSVIGLLILSTSLFFYTTGNSVYPDLLLLRMFFAVGTSACVSMIPAILAELSASYEESKFDGYRQVEDMNWGDDVSNDEENDALEAIEERNAYFDDPTVVSRDTPFFEQSEASPKSYRNAKLAGLVGVVTGIGAVLSVSLFLPLPTWLDRNSGGENDAKIALRNSYYIVSAIAFFVSILLFLGLHKDRSKSFRLWLNGGSVSIFDEAALDTMPDSLPYFQTIKMGFLAAKDRQVALSYVGGLVARSATVALTLFVPLAVNFYFYEQGICKVGDPHDALPDVKKGCHEAYVLAAILTGIANTVSLVFAPIWGLLGDYIGQHGSLMVSALVGFTGCIGFAFVEKPNSPVSFVMACFLGAGQIGAIVLSMSMCTNSRRQYNGSISGVYSLSGGLGILLITKVGGYISDIWKGAPFVILAGFYFLLCIAIIWALPKGESKGFSRLFSPPR</sequence>
<evidence type="ECO:0000256" key="2">
    <source>
        <dbReference type="SAM" id="Phobius"/>
    </source>
</evidence>
<feature type="transmembrane region" description="Helical" evidence="2">
    <location>
        <begin position="254"/>
        <end position="274"/>
    </location>
</feature>
<keyword evidence="2" id="KW-0812">Transmembrane</keyword>
<keyword evidence="2" id="KW-1133">Transmembrane helix</keyword>
<evidence type="ECO:0000313" key="3">
    <source>
        <dbReference type="EMBL" id="ANB14484.1"/>
    </source>
</evidence>
<feature type="transmembrane region" description="Helical" evidence="2">
    <location>
        <begin position="121"/>
        <end position="139"/>
    </location>
</feature>
<dbReference type="PANTHER" id="PTHR23524">
    <property type="entry name" value="TRANSPORTER, PUTATIVE (AFU_ORTHOLOGUE AFUA_8G04850)-RELATED"/>
    <property type="match status" value="1"/>
</dbReference>
<dbReference type="InterPro" id="IPR011701">
    <property type="entry name" value="MFS"/>
</dbReference>
<dbReference type="GO" id="GO:0022857">
    <property type="term" value="F:transmembrane transporter activity"/>
    <property type="evidence" value="ECO:0007669"/>
    <property type="project" value="InterPro"/>
</dbReference>
<dbReference type="GeneID" id="30033947"/>
<keyword evidence="2" id="KW-0472">Membrane</keyword>
<name>A0A167EUS4_9ASCO</name>
<dbReference type="AlphaFoldDB" id="A0A167EUS4"/>
<feature type="transmembrane region" description="Helical" evidence="2">
    <location>
        <begin position="91"/>
        <end position="109"/>
    </location>
</feature>
<dbReference type="Pfam" id="PF07690">
    <property type="entry name" value="MFS_1"/>
    <property type="match status" value="2"/>
</dbReference>
<feature type="transmembrane region" description="Helical" evidence="2">
    <location>
        <begin position="499"/>
        <end position="520"/>
    </location>
</feature>
<feature type="transmembrane region" description="Helical" evidence="2">
    <location>
        <begin position="61"/>
        <end position="79"/>
    </location>
</feature>
<evidence type="ECO:0000313" key="4">
    <source>
        <dbReference type="Proteomes" id="UP000189580"/>
    </source>
</evidence>
<dbReference type="RefSeq" id="XP_018736961.1">
    <property type="nucleotide sequence ID" value="XM_018879004.1"/>
</dbReference>
<dbReference type="KEGG" id="slb:AWJ20_2076"/>
<keyword evidence="4" id="KW-1185">Reference proteome</keyword>
<dbReference type="OrthoDB" id="18110at2759"/>
<feature type="transmembrane region" description="Helical" evidence="2">
    <location>
        <begin position="378"/>
        <end position="400"/>
    </location>
</feature>
<comment type="subcellular location">
    <subcellularLocation>
        <location evidence="1">Membrane</location>
        <topology evidence="1">Multi-pass membrane protein</topology>
    </subcellularLocation>
</comment>